<keyword evidence="3" id="KW-1185">Reference proteome</keyword>
<evidence type="ECO:0000259" key="1">
    <source>
        <dbReference type="Pfam" id="PF02252"/>
    </source>
</evidence>
<protein>
    <submittedName>
        <fullName evidence="2">Proteasome activator protein pa26, putative</fullName>
    </submittedName>
</protein>
<dbReference type="OrthoDB" id="244716at2759"/>
<sequence length="211" mass="22656">MPPKTAVLLKELREKVPADAAAAVVESWATTTIPQLEAVGASVQNFQLPADLSQPPAALLEILDTLRLTQSSIVVGLQTIRSTIVVRIPEMKEEDNLGVSVQINALKMLDEVEKQILDSEKAQLASIGYKASYLGARASIEEKLNPSGKDAQPTKAPSAALQLQQVDRDAALIAYLTAAKLSTSLRALVTVYAENAKKLVNPRVSSDRMLS</sequence>
<name>A0A0S4JD53_BODSA</name>
<dbReference type="AlphaFoldDB" id="A0A0S4JD53"/>
<dbReference type="InterPro" id="IPR036997">
    <property type="entry name" value="PA28_C_sf"/>
</dbReference>
<dbReference type="Proteomes" id="UP000051952">
    <property type="component" value="Unassembled WGS sequence"/>
</dbReference>
<dbReference type="OMA" id="HKEEDNL"/>
<accession>A0A0S4JD53</accession>
<dbReference type="InterPro" id="IPR003186">
    <property type="entry name" value="PA28_C"/>
</dbReference>
<dbReference type="GO" id="GO:0008537">
    <property type="term" value="C:proteasome activator complex"/>
    <property type="evidence" value="ECO:0007669"/>
    <property type="project" value="InterPro"/>
</dbReference>
<dbReference type="EMBL" id="CYKH01001604">
    <property type="protein sequence ID" value="CUG87963.1"/>
    <property type="molecule type" value="Genomic_DNA"/>
</dbReference>
<proteinExistence type="predicted"/>
<gene>
    <name evidence="2" type="ORF">BSAL_12900</name>
</gene>
<evidence type="ECO:0000313" key="2">
    <source>
        <dbReference type="EMBL" id="CUG87963.1"/>
    </source>
</evidence>
<dbReference type="VEuPathDB" id="TriTrypDB:BSAL_12900"/>
<dbReference type="Gene3D" id="1.20.120.180">
    <property type="entry name" value="Proteasome activator pa28, C-terminal domain"/>
    <property type="match status" value="1"/>
</dbReference>
<keyword evidence="2" id="KW-0647">Proteasome</keyword>
<dbReference type="InterPro" id="IPR036252">
    <property type="entry name" value="Proteasome_activ_sf"/>
</dbReference>
<organism evidence="2 3">
    <name type="scientific">Bodo saltans</name>
    <name type="common">Flagellated protozoan</name>
    <dbReference type="NCBI Taxonomy" id="75058"/>
    <lineage>
        <taxon>Eukaryota</taxon>
        <taxon>Discoba</taxon>
        <taxon>Euglenozoa</taxon>
        <taxon>Kinetoplastea</taxon>
        <taxon>Metakinetoplastina</taxon>
        <taxon>Eubodonida</taxon>
        <taxon>Bodonidae</taxon>
        <taxon>Bodo</taxon>
    </lineage>
</organism>
<reference evidence="3" key="1">
    <citation type="submission" date="2015-09" db="EMBL/GenBank/DDBJ databases">
        <authorList>
            <consortium name="Pathogen Informatics"/>
        </authorList>
    </citation>
    <scope>NUCLEOTIDE SEQUENCE [LARGE SCALE GENOMIC DNA]</scope>
    <source>
        <strain evidence="3">Lake Konstanz</strain>
    </source>
</reference>
<feature type="domain" description="Proteasome activator PA28 C-terminal" evidence="1">
    <location>
        <begin position="57"/>
        <end position="206"/>
    </location>
</feature>
<dbReference type="SUPFAM" id="SSF47216">
    <property type="entry name" value="Proteasome activator"/>
    <property type="match status" value="1"/>
</dbReference>
<evidence type="ECO:0000313" key="3">
    <source>
        <dbReference type="Proteomes" id="UP000051952"/>
    </source>
</evidence>
<dbReference type="Pfam" id="PF02252">
    <property type="entry name" value="PA28_C"/>
    <property type="match status" value="1"/>
</dbReference>